<evidence type="ECO:0000256" key="4">
    <source>
        <dbReference type="PIRSR" id="PIRSR005902-1"/>
    </source>
</evidence>
<gene>
    <name evidence="5" type="ordered locus">Plabr_4408</name>
</gene>
<evidence type="ECO:0000313" key="5">
    <source>
        <dbReference type="EMBL" id="ADY61981.1"/>
    </source>
</evidence>
<dbReference type="InterPro" id="IPR032466">
    <property type="entry name" value="Metal_Hydrolase"/>
</dbReference>
<dbReference type="FunFam" id="3.20.20.140:FF:000005">
    <property type="entry name" value="TatD family hydrolase"/>
    <property type="match status" value="1"/>
</dbReference>
<dbReference type="GO" id="GO:0046872">
    <property type="term" value="F:metal ion binding"/>
    <property type="evidence" value="ECO:0007669"/>
    <property type="project" value="UniProtKB-KW"/>
</dbReference>
<dbReference type="InterPro" id="IPR018228">
    <property type="entry name" value="DNase_TatD-rel_CS"/>
</dbReference>
<proteinExistence type="inferred from homology"/>
<dbReference type="NCBIfam" id="TIGR00010">
    <property type="entry name" value="YchF/TatD family DNA exonuclease"/>
    <property type="match status" value="1"/>
</dbReference>
<feature type="binding site" evidence="4">
    <location>
        <position position="97"/>
    </location>
    <ligand>
        <name>a divalent metal cation</name>
        <dbReference type="ChEBI" id="CHEBI:60240"/>
        <label>1</label>
    </ligand>
</feature>
<evidence type="ECO:0000256" key="2">
    <source>
        <dbReference type="ARBA" id="ARBA00022723"/>
    </source>
</evidence>
<feature type="binding site" evidence="4">
    <location>
        <position position="209"/>
    </location>
    <ligand>
        <name>a divalent metal cation</name>
        <dbReference type="ChEBI" id="CHEBI:60240"/>
        <label>1</label>
    </ligand>
</feature>
<dbReference type="Gene3D" id="3.20.20.140">
    <property type="entry name" value="Metal-dependent hydrolases"/>
    <property type="match status" value="1"/>
</dbReference>
<dbReference type="PROSITE" id="PS01091">
    <property type="entry name" value="TATD_3"/>
    <property type="match status" value="1"/>
</dbReference>
<dbReference type="Pfam" id="PF01026">
    <property type="entry name" value="TatD_DNase"/>
    <property type="match status" value="1"/>
</dbReference>
<organism evidence="5 6">
    <name type="scientific">Rubinisphaera brasiliensis (strain ATCC 49424 / DSM 5305 / JCM 21570 / IAM 15109 / NBRC 103401 / IFAM 1448)</name>
    <name type="common">Planctomyces brasiliensis</name>
    <dbReference type="NCBI Taxonomy" id="756272"/>
    <lineage>
        <taxon>Bacteria</taxon>
        <taxon>Pseudomonadati</taxon>
        <taxon>Planctomycetota</taxon>
        <taxon>Planctomycetia</taxon>
        <taxon>Planctomycetales</taxon>
        <taxon>Planctomycetaceae</taxon>
        <taxon>Rubinisphaera</taxon>
    </lineage>
</organism>
<feature type="binding site" evidence="4">
    <location>
        <position position="133"/>
    </location>
    <ligand>
        <name>a divalent metal cation</name>
        <dbReference type="ChEBI" id="CHEBI:60240"/>
        <label>2</label>
    </ligand>
</feature>
<dbReference type="PANTHER" id="PTHR46124:SF2">
    <property type="entry name" value="D-AMINOACYL-TRNA DEACYLASE"/>
    <property type="match status" value="1"/>
</dbReference>
<dbReference type="HOGENOM" id="CLU_031506_4_0_0"/>
<sequence length="261" mass="29060">MNYSAPLFDSHAHLDEPSLRDDRAAVLEAARENGLEGILTIGTTRQSSLDSVALAAAEPMVFAAVGIHPNYVAEAQDSDWTEIEKLAESPDVKALGETGLDRYWKHTPIESQIDFFKRHIQLSRKLSKPFIVHCRDADDDVLAVMAEFAADGPLQGVMHSFCGSREMATQCVEWGMMISFSGMLTFKRNQELRDLAAEIPADRLMVETDCPYLAPVPFRGKRNQPAYVKHVAEVLADVRNARFDETCQLTTANARRFFGIA</sequence>
<keyword evidence="3 5" id="KW-0378">Hydrolase</keyword>
<accession>F0SKK0</accession>
<comment type="similarity">
    <text evidence="1">Belongs to the metallo-dependent hydrolases superfamily. TatD-type hydrolase family.</text>
</comment>
<keyword evidence="6" id="KW-1185">Reference proteome</keyword>
<keyword evidence="2 4" id="KW-0479">Metal-binding</keyword>
<dbReference type="STRING" id="756272.Plabr_4408"/>
<dbReference type="Proteomes" id="UP000006860">
    <property type="component" value="Chromosome"/>
</dbReference>
<dbReference type="PROSITE" id="PS01137">
    <property type="entry name" value="TATD_1"/>
    <property type="match status" value="1"/>
</dbReference>
<dbReference type="GO" id="GO:0004536">
    <property type="term" value="F:DNA nuclease activity"/>
    <property type="evidence" value="ECO:0007669"/>
    <property type="project" value="InterPro"/>
</dbReference>
<feature type="binding site" evidence="4">
    <location>
        <position position="11"/>
    </location>
    <ligand>
        <name>a divalent metal cation</name>
        <dbReference type="ChEBI" id="CHEBI:60240"/>
        <label>1</label>
    </ligand>
</feature>
<evidence type="ECO:0000313" key="6">
    <source>
        <dbReference type="Proteomes" id="UP000006860"/>
    </source>
</evidence>
<dbReference type="RefSeq" id="WP_013630686.1">
    <property type="nucleotide sequence ID" value="NC_015174.1"/>
</dbReference>
<dbReference type="GO" id="GO:0016788">
    <property type="term" value="F:hydrolase activity, acting on ester bonds"/>
    <property type="evidence" value="ECO:0007669"/>
    <property type="project" value="InterPro"/>
</dbReference>
<dbReference type="EMBL" id="CP002546">
    <property type="protein sequence ID" value="ADY61981.1"/>
    <property type="molecule type" value="Genomic_DNA"/>
</dbReference>
<dbReference type="AlphaFoldDB" id="F0SKK0"/>
<feature type="binding site" evidence="4">
    <location>
        <position position="159"/>
    </location>
    <ligand>
        <name>a divalent metal cation</name>
        <dbReference type="ChEBI" id="CHEBI:60240"/>
        <label>2</label>
    </ligand>
</feature>
<feature type="binding site" evidence="4">
    <location>
        <position position="13"/>
    </location>
    <ligand>
        <name>a divalent metal cation</name>
        <dbReference type="ChEBI" id="CHEBI:60240"/>
        <label>1</label>
    </ligand>
</feature>
<dbReference type="GO" id="GO:0005829">
    <property type="term" value="C:cytosol"/>
    <property type="evidence" value="ECO:0007669"/>
    <property type="project" value="TreeGrafter"/>
</dbReference>
<protein>
    <submittedName>
        <fullName evidence="5">Hydrolase, TatD family</fullName>
    </submittedName>
</protein>
<evidence type="ECO:0000256" key="1">
    <source>
        <dbReference type="ARBA" id="ARBA00009275"/>
    </source>
</evidence>
<dbReference type="eggNOG" id="COG0084">
    <property type="taxonomic scope" value="Bacteria"/>
</dbReference>
<dbReference type="OrthoDB" id="9810005at2"/>
<dbReference type="InterPro" id="IPR001130">
    <property type="entry name" value="TatD-like"/>
</dbReference>
<dbReference type="CDD" id="cd01310">
    <property type="entry name" value="TatD_DNAse"/>
    <property type="match status" value="1"/>
</dbReference>
<dbReference type="InterPro" id="IPR015991">
    <property type="entry name" value="TatD/YcfH-like"/>
</dbReference>
<dbReference type="PANTHER" id="PTHR46124">
    <property type="entry name" value="D-AMINOACYL-TRNA DEACYLASE"/>
    <property type="match status" value="1"/>
</dbReference>
<dbReference type="PIRSF" id="PIRSF005902">
    <property type="entry name" value="DNase_TatD"/>
    <property type="match status" value="1"/>
</dbReference>
<name>F0SKK0_RUBBR</name>
<dbReference type="KEGG" id="pbs:Plabr_4408"/>
<dbReference type="SUPFAM" id="SSF51556">
    <property type="entry name" value="Metallo-dependent hydrolases"/>
    <property type="match status" value="1"/>
</dbReference>
<reference evidence="6" key="1">
    <citation type="submission" date="2011-02" db="EMBL/GenBank/DDBJ databases">
        <title>The complete genome of Planctomyces brasiliensis DSM 5305.</title>
        <authorList>
            <person name="Lucas S."/>
            <person name="Copeland A."/>
            <person name="Lapidus A."/>
            <person name="Bruce D."/>
            <person name="Goodwin L."/>
            <person name="Pitluck S."/>
            <person name="Kyrpides N."/>
            <person name="Mavromatis K."/>
            <person name="Pagani I."/>
            <person name="Ivanova N."/>
            <person name="Ovchinnikova G."/>
            <person name="Lu M."/>
            <person name="Detter J.C."/>
            <person name="Han C."/>
            <person name="Land M."/>
            <person name="Hauser L."/>
            <person name="Markowitz V."/>
            <person name="Cheng J.-F."/>
            <person name="Hugenholtz P."/>
            <person name="Woyke T."/>
            <person name="Wu D."/>
            <person name="Tindall B."/>
            <person name="Pomrenke H.G."/>
            <person name="Brambilla E."/>
            <person name="Klenk H.-P."/>
            <person name="Eisen J.A."/>
        </authorList>
    </citation>
    <scope>NUCLEOTIDE SEQUENCE [LARGE SCALE GENOMIC DNA]</scope>
    <source>
        <strain evidence="6">ATCC 49424 / DSM 5305 / JCM 21570 / NBRC 103401 / IFAM 1448</strain>
    </source>
</reference>
<evidence type="ECO:0000256" key="3">
    <source>
        <dbReference type="ARBA" id="ARBA00022801"/>
    </source>
</evidence>